<evidence type="ECO:0000256" key="8">
    <source>
        <dbReference type="PIRSR" id="PIRSR005096-3"/>
    </source>
</evidence>
<evidence type="ECO:0000256" key="1">
    <source>
        <dbReference type="ARBA" id="ARBA00005028"/>
    </source>
</evidence>
<comment type="caution">
    <text evidence="9">The sequence shown here is derived from an EMBL/GenBank/DDBJ whole genome shotgun (WGS) entry which is preliminary data.</text>
</comment>
<keyword evidence="10" id="KW-1185">Reference proteome</keyword>
<dbReference type="CDD" id="cd09019">
    <property type="entry name" value="galactose_mutarotase_like"/>
    <property type="match status" value="1"/>
</dbReference>
<dbReference type="InterPro" id="IPR047215">
    <property type="entry name" value="Galactose_mutarotase-like"/>
</dbReference>
<gene>
    <name evidence="9" type="ORF">FHW16_002254</name>
</gene>
<dbReference type="InterPro" id="IPR014718">
    <property type="entry name" value="GH-type_carb-bd"/>
</dbReference>
<evidence type="ECO:0000256" key="4">
    <source>
        <dbReference type="ARBA" id="ARBA00023277"/>
    </source>
</evidence>
<dbReference type="GO" id="GO:0004034">
    <property type="term" value="F:aldose 1-epimerase activity"/>
    <property type="evidence" value="ECO:0007669"/>
    <property type="project" value="UniProtKB-EC"/>
</dbReference>
<dbReference type="InterPro" id="IPR008183">
    <property type="entry name" value="Aldose_1/G6P_1-epimerase"/>
</dbReference>
<feature type="binding site" evidence="8">
    <location>
        <begin position="172"/>
        <end position="174"/>
    </location>
    <ligand>
        <name>beta-D-galactose</name>
        <dbReference type="ChEBI" id="CHEBI:27667"/>
    </ligand>
</feature>
<evidence type="ECO:0000256" key="5">
    <source>
        <dbReference type="PIRNR" id="PIRNR005096"/>
    </source>
</evidence>
<dbReference type="InterPro" id="IPR011013">
    <property type="entry name" value="Gal_mutarotase_sf_dom"/>
</dbReference>
<dbReference type="RefSeq" id="WP_182549221.1">
    <property type="nucleotide sequence ID" value="NZ_JACGXN010000002.1"/>
</dbReference>
<protein>
    <recommendedName>
        <fullName evidence="5">Aldose 1-epimerase</fullName>
        <ecNumber evidence="5">5.1.3.3</ecNumber>
    </recommendedName>
</protein>
<dbReference type="PANTHER" id="PTHR10091">
    <property type="entry name" value="ALDOSE-1-EPIMERASE"/>
    <property type="match status" value="1"/>
</dbReference>
<organism evidence="9 10">
    <name type="scientific">Phyllobacterium myrsinacearum</name>
    <dbReference type="NCBI Taxonomy" id="28101"/>
    <lineage>
        <taxon>Bacteria</taxon>
        <taxon>Pseudomonadati</taxon>
        <taxon>Pseudomonadota</taxon>
        <taxon>Alphaproteobacteria</taxon>
        <taxon>Hyphomicrobiales</taxon>
        <taxon>Phyllobacteriaceae</taxon>
        <taxon>Phyllobacterium</taxon>
    </lineage>
</organism>
<comment type="pathway">
    <text evidence="1 5">Carbohydrate metabolism; hexose metabolism.</text>
</comment>
<keyword evidence="4 5" id="KW-0119">Carbohydrate metabolism</keyword>
<evidence type="ECO:0000313" key="10">
    <source>
        <dbReference type="Proteomes" id="UP000549052"/>
    </source>
</evidence>
<comment type="similarity">
    <text evidence="2 5">Belongs to the aldose epimerase family.</text>
</comment>
<dbReference type="AlphaFoldDB" id="A0A839EI26"/>
<dbReference type="GO" id="GO:0033499">
    <property type="term" value="P:galactose catabolic process via UDP-galactose, Leloir pathway"/>
    <property type="evidence" value="ECO:0007669"/>
    <property type="project" value="TreeGrafter"/>
</dbReference>
<dbReference type="InterPro" id="IPR015443">
    <property type="entry name" value="Aldose_1-epimerase"/>
</dbReference>
<dbReference type="UniPathway" id="UPA00242"/>
<evidence type="ECO:0000256" key="7">
    <source>
        <dbReference type="PIRSR" id="PIRSR005096-2"/>
    </source>
</evidence>
<dbReference type="GO" id="GO:0030246">
    <property type="term" value="F:carbohydrate binding"/>
    <property type="evidence" value="ECO:0007669"/>
    <property type="project" value="InterPro"/>
</dbReference>
<dbReference type="PIRSF" id="PIRSF005096">
    <property type="entry name" value="GALM"/>
    <property type="match status" value="1"/>
</dbReference>
<dbReference type="Pfam" id="PF01263">
    <property type="entry name" value="Aldose_epim"/>
    <property type="match status" value="1"/>
</dbReference>
<keyword evidence="3 5" id="KW-0413">Isomerase</keyword>
<evidence type="ECO:0000313" key="9">
    <source>
        <dbReference type="EMBL" id="MBA8878542.1"/>
    </source>
</evidence>
<dbReference type="GO" id="GO:0006006">
    <property type="term" value="P:glucose metabolic process"/>
    <property type="evidence" value="ECO:0007669"/>
    <property type="project" value="TreeGrafter"/>
</dbReference>
<name>A0A839EI26_9HYPH</name>
<evidence type="ECO:0000256" key="3">
    <source>
        <dbReference type="ARBA" id="ARBA00023235"/>
    </source>
</evidence>
<evidence type="ECO:0000256" key="2">
    <source>
        <dbReference type="ARBA" id="ARBA00006206"/>
    </source>
</evidence>
<dbReference type="Gene3D" id="2.70.98.10">
    <property type="match status" value="1"/>
</dbReference>
<comment type="catalytic activity">
    <reaction evidence="5">
        <text>alpha-D-glucose = beta-D-glucose</text>
        <dbReference type="Rhea" id="RHEA:10264"/>
        <dbReference type="ChEBI" id="CHEBI:15903"/>
        <dbReference type="ChEBI" id="CHEBI:17925"/>
        <dbReference type="EC" id="5.1.3.3"/>
    </reaction>
</comment>
<dbReference type="EMBL" id="JACGXN010000002">
    <property type="protein sequence ID" value="MBA8878542.1"/>
    <property type="molecule type" value="Genomic_DNA"/>
</dbReference>
<sequence length="341" mass="37408">MNTEIFGHTADGEAVHRITISGGGLTAKVLTWGAVIQDLRLKGHEAPLVLGYQDFADYPLHSPYLGATVGRSINRIRDGELVIDGKTFELERNFHGRHNIHGGSKGAGKRNWNVVAVGPDYVTLTILLADGESGFPGNLTITCTYMLESKGTLVVRLDAVTDKPTMCNLAHHSYFNLDDGGKTDALDHQVKIGADAYLSVNDDLLPDGRVLPVAGTTHDFREFRTIRREENGKQVVYDNNFCVSSQRRPLHWVASAKGADSGIQLDVLTTEPGVQLYAANTLGGRPPIGLTGQTYENFAGFCFETQNWPDSTHFPYFPQAILRPGQSYSQLTQYAFKKAKV</sequence>
<dbReference type="NCBIfam" id="NF008277">
    <property type="entry name" value="PRK11055.1"/>
    <property type="match status" value="1"/>
</dbReference>
<evidence type="ECO:0000256" key="6">
    <source>
        <dbReference type="PIRSR" id="PIRSR005096-1"/>
    </source>
</evidence>
<dbReference type="EC" id="5.1.3.3" evidence="5"/>
<reference evidence="9 10" key="1">
    <citation type="submission" date="2020-07" db="EMBL/GenBank/DDBJ databases">
        <title>Genomic Encyclopedia of Type Strains, Phase IV (KMG-V): Genome sequencing to study the core and pangenomes of soil and plant-associated prokaryotes.</title>
        <authorList>
            <person name="Whitman W."/>
        </authorList>
    </citation>
    <scope>NUCLEOTIDE SEQUENCE [LARGE SCALE GENOMIC DNA]</scope>
    <source>
        <strain evidence="9 10">AN3</strain>
    </source>
</reference>
<feature type="binding site" evidence="8">
    <location>
        <begin position="74"/>
        <end position="75"/>
    </location>
    <ligand>
        <name>beta-D-galactose</name>
        <dbReference type="ChEBI" id="CHEBI:27667"/>
    </ligand>
</feature>
<dbReference type="PANTHER" id="PTHR10091:SF49">
    <property type="entry name" value="ALDOSE 1-EPIMERASE"/>
    <property type="match status" value="1"/>
</dbReference>
<dbReference type="Proteomes" id="UP000549052">
    <property type="component" value="Unassembled WGS sequence"/>
</dbReference>
<proteinExistence type="inferred from homology"/>
<feature type="active site" description="Proton donor" evidence="6">
    <location>
        <position position="172"/>
    </location>
</feature>
<dbReference type="SUPFAM" id="SSF74650">
    <property type="entry name" value="Galactose mutarotase-like"/>
    <property type="match status" value="1"/>
</dbReference>
<feature type="active site" description="Proton acceptor" evidence="6">
    <location>
        <position position="304"/>
    </location>
</feature>
<feature type="binding site" evidence="7">
    <location>
        <position position="238"/>
    </location>
    <ligand>
        <name>beta-D-galactose</name>
        <dbReference type="ChEBI" id="CHEBI:27667"/>
    </ligand>
</feature>
<accession>A0A839EI26</accession>